<dbReference type="AlphaFoldDB" id="C1FIS6"/>
<name>C1FIS6_MICCC</name>
<sequence length="205" mass="23122">MIEGRRPWGSRGEIWTDLPSATHALILSKCGCDRRVPIESHPPWCSAPPQCGTGRQRHQKSCLPNGQEPIKNPDAKEDRDWSRLSRAGDVSPSKQEANFGGRRGFGPFVHFSRKTAPCCPQRSALNMAIDWSKIDKKSLAVLIGLCILFNWLNKKLVPWMESSWKWRAELKANADKVRADWDAAAEAEFASETKGKKKREGKKKK</sequence>
<proteinExistence type="predicted"/>
<dbReference type="GeneID" id="8248098"/>
<reference evidence="2 3" key="1">
    <citation type="journal article" date="2009" name="Science">
        <title>Green evolution and dynamic adaptations revealed by genomes of the marine picoeukaryotes Micromonas.</title>
        <authorList>
            <person name="Worden A.Z."/>
            <person name="Lee J.H."/>
            <person name="Mock T."/>
            <person name="Rouze P."/>
            <person name="Simmons M.P."/>
            <person name="Aerts A.L."/>
            <person name="Allen A.E."/>
            <person name="Cuvelier M.L."/>
            <person name="Derelle E."/>
            <person name="Everett M.V."/>
            <person name="Foulon E."/>
            <person name="Grimwood J."/>
            <person name="Gundlach H."/>
            <person name="Henrissat B."/>
            <person name="Napoli C."/>
            <person name="McDonald S.M."/>
            <person name="Parker M.S."/>
            <person name="Rombauts S."/>
            <person name="Salamov A."/>
            <person name="Von Dassow P."/>
            <person name="Badger J.H."/>
            <person name="Coutinho P.M."/>
            <person name="Demir E."/>
            <person name="Dubchak I."/>
            <person name="Gentemann C."/>
            <person name="Eikrem W."/>
            <person name="Gready J.E."/>
            <person name="John U."/>
            <person name="Lanier W."/>
            <person name="Lindquist E.A."/>
            <person name="Lucas S."/>
            <person name="Mayer K.F."/>
            <person name="Moreau H."/>
            <person name="Not F."/>
            <person name="Otillar R."/>
            <person name="Panaud O."/>
            <person name="Pangilinan J."/>
            <person name="Paulsen I."/>
            <person name="Piegu B."/>
            <person name="Poliakov A."/>
            <person name="Robbens S."/>
            <person name="Schmutz J."/>
            <person name="Toulza E."/>
            <person name="Wyss T."/>
            <person name="Zelensky A."/>
            <person name="Zhou K."/>
            <person name="Armbrust E.V."/>
            <person name="Bhattacharya D."/>
            <person name="Goodenough U.W."/>
            <person name="Van de Peer Y."/>
            <person name="Grigoriev I.V."/>
        </authorList>
    </citation>
    <scope>NUCLEOTIDE SEQUENCE [LARGE SCALE GENOMIC DNA]</scope>
    <source>
        <strain evidence="3">RCC299 / NOUM17</strain>
    </source>
</reference>
<accession>C1FIS6</accession>
<dbReference type="InParanoid" id="C1FIS6"/>
<gene>
    <name evidence="2" type="ORF">MICPUN_63239</name>
</gene>
<evidence type="ECO:0000313" key="3">
    <source>
        <dbReference type="Proteomes" id="UP000002009"/>
    </source>
</evidence>
<evidence type="ECO:0000256" key="1">
    <source>
        <dbReference type="SAM" id="MobiDB-lite"/>
    </source>
</evidence>
<keyword evidence="3" id="KW-1185">Reference proteome</keyword>
<dbReference type="EMBL" id="CP001577">
    <property type="protein sequence ID" value="ACO70228.1"/>
    <property type="molecule type" value="Genomic_DNA"/>
</dbReference>
<dbReference type="RefSeq" id="XP_002508970.1">
    <property type="nucleotide sequence ID" value="XM_002508924.1"/>
</dbReference>
<evidence type="ECO:0000313" key="2">
    <source>
        <dbReference type="EMBL" id="ACO70228.1"/>
    </source>
</evidence>
<feature type="compositionally biased region" description="Basic and acidic residues" evidence="1">
    <location>
        <begin position="71"/>
        <end position="83"/>
    </location>
</feature>
<organism evidence="2 3">
    <name type="scientific">Micromonas commoda (strain RCC299 / NOUM17 / CCMP2709)</name>
    <name type="common">Picoplanktonic green alga</name>
    <dbReference type="NCBI Taxonomy" id="296587"/>
    <lineage>
        <taxon>Eukaryota</taxon>
        <taxon>Viridiplantae</taxon>
        <taxon>Chlorophyta</taxon>
        <taxon>Mamiellophyceae</taxon>
        <taxon>Mamiellales</taxon>
        <taxon>Mamiellaceae</taxon>
        <taxon>Micromonas</taxon>
    </lineage>
</organism>
<dbReference type="KEGG" id="mis:MICPUN_63239"/>
<protein>
    <submittedName>
        <fullName evidence="2">Uncharacterized protein</fullName>
    </submittedName>
</protein>
<feature type="region of interest" description="Disordered" evidence="1">
    <location>
        <begin position="56"/>
        <end position="97"/>
    </location>
</feature>
<dbReference type="Proteomes" id="UP000002009">
    <property type="component" value="Chromosome 12"/>
</dbReference>